<gene>
    <name evidence="21" type="ORF">M5D96_008686</name>
</gene>
<dbReference type="SUPFAM" id="SSF81340">
    <property type="entry name" value="Clc chloride channel"/>
    <property type="match status" value="1"/>
</dbReference>
<dbReference type="PANTHER" id="PTHR11689:SF136">
    <property type="entry name" value="H(+)_CL(-) EXCHANGE TRANSPORTER 7"/>
    <property type="match status" value="1"/>
</dbReference>
<keyword evidence="9 18" id="KW-1133">Transmembrane helix</keyword>
<dbReference type="GO" id="GO:0004497">
    <property type="term" value="F:monooxygenase activity"/>
    <property type="evidence" value="ECO:0007669"/>
    <property type="project" value="UniProtKB-KW"/>
</dbReference>
<keyword evidence="10" id="KW-0560">Oxidoreductase</keyword>
<organism evidence="21 22">
    <name type="scientific">Drosophila gunungcola</name>
    <name type="common">fruit fly</name>
    <dbReference type="NCBI Taxonomy" id="103775"/>
    <lineage>
        <taxon>Eukaryota</taxon>
        <taxon>Metazoa</taxon>
        <taxon>Ecdysozoa</taxon>
        <taxon>Arthropoda</taxon>
        <taxon>Hexapoda</taxon>
        <taxon>Insecta</taxon>
        <taxon>Pterygota</taxon>
        <taxon>Neoptera</taxon>
        <taxon>Endopterygota</taxon>
        <taxon>Diptera</taxon>
        <taxon>Brachycera</taxon>
        <taxon>Muscomorpha</taxon>
        <taxon>Ephydroidea</taxon>
        <taxon>Drosophilidae</taxon>
        <taxon>Drosophila</taxon>
        <taxon>Sophophora</taxon>
    </lineage>
</organism>
<dbReference type="Gene3D" id="1.10.3080.10">
    <property type="entry name" value="Clc chloride channel"/>
    <property type="match status" value="1"/>
</dbReference>
<proteinExistence type="inferred from homology"/>
<keyword evidence="22" id="KW-1185">Reference proteome</keyword>
<dbReference type="InterPro" id="IPR014743">
    <property type="entry name" value="Cl-channel_core"/>
</dbReference>
<keyword evidence="12" id="KW-0503">Monooxygenase</keyword>
<dbReference type="GO" id="GO:0016705">
    <property type="term" value="F:oxidoreductase activity, acting on paired donors, with incorporation or reduction of molecular oxygen"/>
    <property type="evidence" value="ECO:0007669"/>
    <property type="project" value="InterPro"/>
</dbReference>
<evidence type="ECO:0000256" key="3">
    <source>
        <dbReference type="ARBA" id="ARBA00010617"/>
    </source>
</evidence>
<dbReference type="FunFam" id="1.10.630.10:FF:000006">
    <property type="entry name" value="Cytochrome P450 302a1, mitochondrial"/>
    <property type="match status" value="1"/>
</dbReference>
<dbReference type="InterPro" id="IPR051280">
    <property type="entry name" value="Cl-channel/antiporter"/>
</dbReference>
<evidence type="ECO:0000256" key="9">
    <source>
        <dbReference type="ARBA" id="ARBA00022989"/>
    </source>
</evidence>
<keyword evidence="11" id="KW-0408">Iron</keyword>
<comment type="subcellular location">
    <subcellularLocation>
        <location evidence="2 18">Membrane</location>
        <topology evidence="2 18">Multi-pass membrane protein</topology>
    </subcellularLocation>
</comment>
<dbReference type="InterPro" id="IPR036396">
    <property type="entry name" value="Cyt_P450_sf"/>
</dbReference>
<keyword evidence="4 18" id="KW-0813">Transport</keyword>
<feature type="transmembrane region" description="Helical" evidence="18">
    <location>
        <begin position="1082"/>
        <end position="1103"/>
    </location>
</feature>
<dbReference type="InterPro" id="IPR046342">
    <property type="entry name" value="CBS_dom_sf"/>
</dbReference>
<dbReference type="PRINTS" id="PR00762">
    <property type="entry name" value="CLCHANNEL"/>
</dbReference>
<evidence type="ECO:0000256" key="8">
    <source>
        <dbReference type="ARBA" id="ARBA00022737"/>
    </source>
</evidence>
<evidence type="ECO:0000256" key="18">
    <source>
        <dbReference type="RuleBase" id="RU361221"/>
    </source>
</evidence>
<dbReference type="SUPFAM" id="SSF54631">
    <property type="entry name" value="CBS-domain pair"/>
    <property type="match status" value="1"/>
</dbReference>
<evidence type="ECO:0000256" key="14">
    <source>
        <dbReference type="ARBA" id="ARBA00023122"/>
    </source>
</evidence>
<evidence type="ECO:0000256" key="12">
    <source>
        <dbReference type="ARBA" id="ARBA00023033"/>
    </source>
</evidence>
<dbReference type="SUPFAM" id="SSF48264">
    <property type="entry name" value="Cytochrome P450"/>
    <property type="match status" value="1"/>
</dbReference>
<dbReference type="PROSITE" id="PS51371">
    <property type="entry name" value="CBS"/>
    <property type="match status" value="2"/>
</dbReference>
<evidence type="ECO:0000256" key="10">
    <source>
        <dbReference type="ARBA" id="ARBA00023002"/>
    </source>
</evidence>
<feature type="transmembrane region" description="Helical" evidence="18">
    <location>
        <begin position="1216"/>
        <end position="1239"/>
    </location>
</feature>
<dbReference type="GO" id="GO:0005765">
    <property type="term" value="C:lysosomal membrane"/>
    <property type="evidence" value="ECO:0007669"/>
    <property type="project" value="TreeGrafter"/>
</dbReference>
<dbReference type="Gene3D" id="3.10.580.10">
    <property type="entry name" value="CBS-domain"/>
    <property type="match status" value="1"/>
</dbReference>
<feature type="compositionally biased region" description="Low complexity" evidence="19">
    <location>
        <begin position="712"/>
        <end position="729"/>
    </location>
</feature>
<dbReference type="Pfam" id="PF00067">
    <property type="entry name" value="p450"/>
    <property type="match status" value="1"/>
</dbReference>
<accession>A0A9P9YKQ5</accession>
<dbReference type="CDD" id="cd04591">
    <property type="entry name" value="CBS_pair_voltage-gated_CLC_euk_bac"/>
    <property type="match status" value="1"/>
</dbReference>
<evidence type="ECO:0000256" key="2">
    <source>
        <dbReference type="ARBA" id="ARBA00004141"/>
    </source>
</evidence>
<feature type="region of interest" description="Disordered" evidence="19">
    <location>
        <begin position="649"/>
        <end position="672"/>
    </location>
</feature>
<evidence type="ECO:0000256" key="7">
    <source>
        <dbReference type="ARBA" id="ARBA00022723"/>
    </source>
</evidence>
<feature type="domain" description="CBS" evidence="20">
    <location>
        <begin position="1368"/>
        <end position="1422"/>
    </location>
</feature>
<dbReference type="SMART" id="SM00116">
    <property type="entry name" value="CBS"/>
    <property type="match status" value="2"/>
</dbReference>
<evidence type="ECO:0000256" key="19">
    <source>
        <dbReference type="SAM" id="MobiDB-lite"/>
    </source>
</evidence>
<evidence type="ECO:0000256" key="11">
    <source>
        <dbReference type="ARBA" id="ARBA00023004"/>
    </source>
</evidence>
<dbReference type="InterPro" id="IPR001128">
    <property type="entry name" value="Cyt_P450"/>
</dbReference>
<sequence length="1422" mass="159084">MNKLPMQAWRSTASGGRNLRRSVSKIGGAGSRRLESRASSTGVATCPHLVDPEAASAPRIHSTAEWQNALPYNQIPGPKPIPILGNTWRLMPIIGQYTISDVAKISSLLHDRYGRIVRFGGLIGRPDLLFIYDADEIEKCYRSEGPTPFRPSMPSLVKYKSVVRKDFFGELGGVVGVHGEPWREFRSRVQKPVLQLSTIRRYLQPLEVITEDFLVRCEQLLDENQELPEDFDNEIHKWSLECIGRVALDTRLGCLESNLKPDSEPQQIIDAAKYALRNVATLELKAPYWRYVPTPLWTRYVKNMNFFVGVCMKYIQSATERLKTQDPSQRAGEPSLVEKVILSEKDEKIATIMALDLILVGIDTISMAVCSMLYQLATRPVEQQKVHEELKRLLSDPNTPLTIPLLDQMHHLKAFIKEVFRMYSTVIGNGRTLMEDSVICGYQVPKGEYVTDAATFRPERWLKPQHGGTPGKLHPFASLPYGYGARMCLGRRFADLEMQILLAKLLRNYKLEYNHKPLDYAVDPERRQHVPYILNGELYRIENQVGDNVTVKCCYCPPDRIYRGSVRSTGNFHMHIKKRRHSSLLGKLHEMKVAALEERRDRIMKNRRFGKPRKKTPVPASSTVAILPETQNPTGIKSHELKIKTVFQRHKQEQEGATRKVPNISVETLPSNSASTAASVSLLGRPVKPEQASGSLFLIDQPAAIDLSRTPSLQGESKSSCSLSSSLEDGSMDYSRSQAVSQSTLIDVGDDTSDEDDPILPSKGTGHSSKPMEDAGLVGLSEKPATSSSGGAAQSNSGNYHLIDNDQPLLLENNTPSIAREISLDYEVCENTLFQDEQRKRLAEPFSLRKDVIRWIIFIQIGIITALIACSIDIIIEELSELKYEFLIKSVQENVPLSDASDGDLVIPYLYWLLFSILPVAFGAAMVTYIEPITAGSGLAGGKEGPMIHAGAVVAAGISQGKSTTFVKDFRVFKAFRDDHEKRDFVLGGGAAGVSAAFGAPIEAASFWNQNLIWRTLVASIISVFTLNIVLSAYHGLNDFTFTGLFNLGKFDQPLKFDYFELPIFMLLGFRKRFIPWKIGKVIEAVVVAIMGVSLACLMIYFINDCRPLGNDPTNHPVQLFCEDNEYNAVAALWFQTPEATVRSLFHDPPGSHKILTLALFTVVYYVLSCATFGLNVSLGVFIPTALVGAAWGRLLAMVTFYLFPQAEFLHPGKYALIGAAANLGGVLRMTISLSVILMETTGVESSFFFPLIIALISAKWVGDYFNEGIYDTQIQENHPLPQYKGLTAQKILSSPVVCIKLRDSAHYIYSMLNKCEHNGFPVVDDVQGDRRSEGRVCGIILRSQLIVILLKSLYVENKRFWLPDTSIQTFRDLYPRYPSIKHDSVPRIFQIFRALGLRHLLVINSENRIAGIITRRDFIYK</sequence>
<evidence type="ECO:0000256" key="6">
    <source>
        <dbReference type="ARBA" id="ARBA00022692"/>
    </source>
</evidence>
<dbReference type="Pfam" id="PF00654">
    <property type="entry name" value="Voltage_CLC"/>
    <property type="match status" value="1"/>
</dbReference>
<feature type="compositionally biased region" description="Polar residues" evidence="19">
    <location>
        <begin position="734"/>
        <end position="745"/>
    </location>
</feature>
<dbReference type="Gene3D" id="1.10.630.10">
    <property type="entry name" value="Cytochrome P450"/>
    <property type="match status" value="1"/>
</dbReference>
<comment type="caution">
    <text evidence="21">The sequence shown here is derived from an EMBL/GenBank/DDBJ whole genome shotgun (WGS) entry which is preliminary data.</text>
</comment>
<feature type="region of interest" description="Disordered" evidence="19">
    <location>
        <begin position="709"/>
        <end position="775"/>
    </location>
</feature>
<keyword evidence="14 17" id="KW-0129">CBS domain</keyword>
<comment type="cofactor">
    <cofactor evidence="1">
        <name>heme</name>
        <dbReference type="ChEBI" id="CHEBI:30413"/>
    </cofactor>
</comment>
<feature type="transmembrane region" description="Helical" evidence="18">
    <location>
        <begin position="1182"/>
        <end position="1204"/>
    </location>
</feature>
<evidence type="ECO:0000256" key="5">
    <source>
        <dbReference type="ARBA" id="ARBA00022617"/>
    </source>
</evidence>
<dbReference type="GO" id="GO:0020037">
    <property type="term" value="F:heme binding"/>
    <property type="evidence" value="ECO:0007669"/>
    <property type="project" value="InterPro"/>
</dbReference>
<evidence type="ECO:0000313" key="22">
    <source>
        <dbReference type="Proteomes" id="UP001059596"/>
    </source>
</evidence>
<feature type="region of interest" description="Disordered" evidence="19">
    <location>
        <begin position="1"/>
        <end position="45"/>
    </location>
</feature>
<name>A0A9P9YKQ5_9MUSC</name>
<dbReference type="GO" id="GO:0005254">
    <property type="term" value="F:chloride channel activity"/>
    <property type="evidence" value="ECO:0007669"/>
    <property type="project" value="UniProtKB-UniRule"/>
</dbReference>
<dbReference type="EMBL" id="JAMKOV010000007">
    <property type="protein sequence ID" value="KAI8038778.1"/>
    <property type="molecule type" value="Genomic_DNA"/>
</dbReference>
<feature type="domain" description="CBS" evidence="20">
    <location>
        <begin position="1293"/>
        <end position="1356"/>
    </location>
</feature>
<comment type="caution">
    <text evidence="18">Lacks conserved residue(s) required for the propagation of feature annotation.</text>
</comment>
<feature type="transmembrane region" description="Helical" evidence="18">
    <location>
        <begin position="855"/>
        <end position="876"/>
    </location>
</feature>
<dbReference type="CDD" id="cd11054">
    <property type="entry name" value="CYP24A1-like"/>
    <property type="match status" value="1"/>
</dbReference>
<dbReference type="GO" id="GO:0005506">
    <property type="term" value="F:iron ion binding"/>
    <property type="evidence" value="ECO:0007669"/>
    <property type="project" value="InterPro"/>
</dbReference>
<keyword evidence="8" id="KW-0677">Repeat</keyword>
<dbReference type="InterPro" id="IPR000644">
    <property type="entry name" value="CBS_dom"/>
</dbReference>
<keyword evidence="5" id="KW-0349">Heme</keyword>
<dbReference type="Proteomes" id="UP001059596">
    <property type="component" value="Unassembled WGS sequence"/>
</dbReference>
<evidence type="ECO:0000256" key="1">
    <source>
        <dbReference type="ARBA" id="ARBA00001971"/>
    </source>
</evidence>
<evidence type="ECO:0000256" key="17">
    <source>
        <dbReference type="PROSITE-ProRule" id="PRU00703"/>
    </source>
</evidence>
<evidence type="ECO:0000256" key="15">
    <source>
        <dbReference type="ARBA" id="ARBA00023136"/>
    </source>
</evidence>
<dbReference type="Pfam" id="PF00571">
    <property type="entry name" value="CBS"/>
    <property type="match status" value="1"/>
</dbReference>
<keyword evidence="16 18" id="KW-0868">Chloride</keyword>
<evidence type="ECO:0000256" key="16">
    <source>
        <dbReference type="ARBA" id="ARBA00023214"/>
    </source>
</evidence>
<feature type="transmembrane region" description="Helical" evidence="18">
    <location>
        <begin position="1012"/>
        <end position="1034"/>
    </location>
</feature>
<feature type="transmembrane region" description="Helical" evidence="18">
    <location>
        <begin position="909"/>
        <end position="930"/>
    </location>
</feature>
<evidence type="ECO:0000256" key="4">
    <source>
        <dbReference type="ARBA" id="ARBA00022448"/>
    </source>
</evidence>
<comment type="similarity">
    <text evidence="18">Belongs to the chloride channel (TC 2.A.49) family.</text>
</comment>
<dbReference type="InterPro" id="IPR001807">
    <property type="entry name" value="ClC"/>
</dbReference>
<keyword evidence="7" id="KW-0479">Metal-binding</keyword>
<evidence type="ECO:0000259" key="20">
    <source>
        <dbReference type="PROSITE" id="PS51371"/>
    </source>
</evidence>
<feature type="compositionally biased region" description="Acidic residues" evidence="19">
    <location>
        <begin position="748"/>
        <end position="758"/>
    </location>
</feature>
<feature type="transmembrane region" description="Helical" evidence="18">
    <location>
        <begin position="1155"/>
        <end position="1175"/>
    </location>
</feature>
<keyword evidence="15 18" id="KW-0472">Membrane</keyword>
<evidence type="ECO:0000313" key="21">
    <source>
        <dbReference type="EMBL" id="KAI8038778.1"/>
    </source>
</evidence>
<evidence type="ECO:0000256" key="13">
    <source>
        <dbReference type="ARBA" id="ARBA00023065"/>
    </source>
</evidence>
<comment type="similarity">
    <text evidence="3">Belongs to the cytochrome P450 family.</text>
</comment>
<reference evidence="21" key="1">
    <citation type="journal article" date="2023" name="Genome Biol. Evol.">
        <title>Long-read-based Genome Assembly of Drosophila gunungcola Reveals Fewer Chemosensory Genes in Flower-breeding Species.</title>
        <authorList>
            <person name="Negi A."/>
            <person name="Liao B.Y."/>
            <person name="Yeh S.D."/>
        </authorList>
    </citation>
    <scope>NUCLEOTIDE SEQUENCE</scope>
    <source>
        <strain evidence="21">Sukarami</strain>
    </source>
</reference>
<keyword evidence="6 18" id="KW-0812">Transmembrane</keyword>
<keyword evidence="13 18" id="KW-0406">Ion transport</keyword>
<dbReference type="PANTHER" id="PTHR11689">
    <property type="entry name" value="CHLORIDE CHANNEL PROTEIN CLC FAMILY MEMBER"/>
    <property type="match status" value="1"/>
</dbReference>
<protein>
    <recommendedName>
        <fullName evidence="18">Chloride channel protein</fullName>
    </recommendedName>
</protein>